<protein>
    <submittedName>
        <fullName evidence="1">Uncharacterized protein</fullName>
    </submittedName>
</protein>
<evidence type="ECO:0000313" key="1">
    <source>
        <dbReference type="EMBL" id="QBK89720.1"/>
    </source>
</evidence>
<accession>A0A481Z502</accession>
<name>A0A481Z502_9VIRU</name>
<sequence length="66" mass="7445">MNEMDLCKNLLSYLGGPSHGPSLGTVAKEAKTKAEHKKKVVQKSINEEGYGEKMTERKRKRKKTIL</sequence>
<organism evidence="1">
    <name type="scientific">Pithovirus LCPAC101</name>
    <dbReference type="NCBI Taxonomy" id="2506586"/>
    <lineage>
        <taxon>Viruses</taxon>
        <taxon>Pithoviruses</taxon>
    </lineage>
</organism>
<gene>
    <name evidence="1" type="ORF">LCPAC101_00030</name>
</gene>
<dbReference type="EMBL" id="MK500439">
    <property type="protein sequence ID" value="QBK89720.1"/>
    <property type="molecule type" value="Genomic_DNA"/>
</dbReference>
<proteinExistence type="predicted"/>
<reference evidence="1" key="1">
    <citation type="journal article" date="2019" name="MBio">
        <title>Virus Genomes from Deep Sea Sediments Expand the Ocean Megavirome and Support Independent Origins of Viral Gigantism.</title>
        <authorList>
            <person name="Backstrom D."/>
            <person name="Yutin N."/>
            <person name="Jorgensen S.L."/>
            <person name="Dharamshi J."/>
            <person name="Homa F."/>
            <person name="Zaremba-Niedwiedzka K."/>
            <person name="Spang A."/>
            <person name="Wolf Y.I."/>
            <person name="Koonin E.V."/>
            <person name="Ettema T.J."/>
        </authorList>
    </citation>
    <scope>NUCLEOTIDE SEQUENCE</scope>
</reference>